<evidence type="ECO:0000256" key="2">
    <source>
        <dbReference type="ARBA" id="ARBA00004613"/>
    </source>
</evidence>
<evidence type="ECO:0000256" key="1">
    <source>
        <dbReference type="ARBA" id="ARBA00004218"/>
    </source>
</evidence>
<evidence type="ECO:0000313" key="8">
    <source>
        <dbReference type="Ensembl" id="ENSPMAP00000002895.1"/>
    </source>
</evidence>
<keyword evidence="6" id="KW-0968">Cytoplasmic vesicle</keyword>
<evidence type="ECO:0000259" key="7">
    <source>
        <dbReference type="PROSITE" id="PS50835"/>
    </source>
</evidence>
<evidence type="ECO:0000256" key="4">
    <source>
        <dbReference type="ARBA" id="ARBA00022525"/>
    </source>
</evidence>
<comment type="subcellular location">
    <subcellularLocation>
        <location evidence="1">Cytoplasmic vesicle</location>
        <location evidence="1">Secretory vesicle</location>
        <location evidence="1">Acrosome</location>
    </subcellularLocation>
    <subcellularLocation>
        <location evidence="2">Secreted</location>
    </subcellularLocation>
</comment>
<accession>S4RCG3</accession>
<dbReference type="Pfam" id="PF20626">
    <property type="entry name" value="EGF_Sp38_C"/>
    <property type="match status" value="1"/>
</dbReference>
<dbReference type="PANTHER" id="PTHR15443:SF4">
    <property type="entry name" value="ZONA PELLUCIDA-BINDING PROTEIN 2"/>
    <property type="match status" value="1"/>
</dbReference>
<feature type="domain" description="Ig-like" evidence="7">
    <location>
        <begin position="5"/>
        <end position="94"/>
    </location>
</feature>
<dbReference type="STRING" id="7757.ENSPMAP00000002895"/>
<dbReference type="GeneTree" id="ENSGT00520000055647"/>
<dbReference type="GO" id="GO:0001675">
    <property type="term" value="P:acrosome assembly"/>
    <property type="evidence" value="ECO:0007669"/>
    <property type="project" value="TreeGrafter"/>
</dbReference>
<dbReference type="PROSITE" id="PS50835">
    <property type="entry name" value="IG_LIKE"/>
    <property type="match status" value="1"/>
</dbReference>
<reference evidence="8" key="2">
    <citation type="submission" date="2025-09" db="UniProtKB">
        <authorList>
            <consortium name="Ensembl"/>
        </authorList>
    </citation>
    <scope>IDENTIFICATION</scope>
</reference>
<evidence type="ECO:0000256" key="6">
    <source>
        <dbReference type="ARBA" id="ARBA00023329"/>
    </source>
</evidence>
<dbReference type="InterPro" id="IPR010857">
    <property type="entry name" value="Sp38-bd"/>
</dbReference>
<dbReference type="Ensembl" id="ENSPMAT00000002909.1">
    <property type="protein sequence ID" value="ENSPMAP00000002895.1"/>
    <property type="gene ID" value="ENSPMAG00000002658.1"/>
</dbReference>
<keyword evidence="4" id="KW-0964">Secreted</keyword>
<protein>
    <submittedName>
        <fullName evidence="8">Zona pellucida binding protein 2</fullName>
    </submittedName>
</protein>
<proteinExistence type="inferred from homology"/>
<dbReference type="AlphaFoldDB" id="S4RCG3"/>
<dbReference type="PANTHER" id="PTHR15443">
    <property type="entry name" value="ZONA PELLUCIDA BINDING PROTEIN SP38"/>
    <property type="match status" value="1"/>
</dbReference>
<dbReference type="OMA" id="KSCVGKY"/>
<evidence type="ECO:0000256" key="5">
    <source>
        <dbReference type="ARBA" id="ARBA00023180"/>
    </source>
</evidence>
<evidence type="ECO:0000256" key="3">
    <source>
        <dbReference type="ARBA" id="ARBA00007196"/>
    </source>
</evidence>
<keyword evidence="5" id="KW-0325">Glycoprotein</keyword>
<dbReference type="GO" id="GO:0005576">
    <property type="term" value="C:extracellular region"/>
    <property type="evidence" value="ECO:0007669"/>
    <property type="project" value="UniProtKB-SubCell"/>
</dbReference>
<dbReference type="HOGENOM" id="CLU_056016_0_1_1"/>
<dbReference type="GO" id="GO:0001669">
    <property type="term" value="C:acrosomal vesicle"/>
    <property type="evidence" value="ECO:0007669"/>
    <property type="project" value="UniProtKB-SubCell"/>
</dbReference>
<dbReference type="InterPro" id="IPR007110">
    <property type="entry name" value="Ig-like_dom"/>
</dbReference>
<dbReference type="Pfam" id="PF07354">
    <property type="entry name" value="Sp38"/>
    <property type="match status" value="1"/>
</dbReference>
<comment type="similarity">
    <text evidence="3">Belongs to the zona pellucida-binding protein Sp38 family.</text>
</comment>
<dbReference type="GO" id="GO:0007339">
    <property type="term" value="P:binding of sperm to zona pellucida"/>
    <property type="evidence" value="ECO:0007669"/>
    <property type="project" value="InterPro"/>
</dbReference>
<name>S4RCG3_PETMA</name>
<organism evidence="8">
    <name type="scientific">Petromyzon marinus</name>
    <name type="common">Sea lamprey</name>
    <dbReference type="NCBI Taxonomy" id="7757"/>
    <lineage>
        <taxon>Eukaryota</taxon>
        <taxon>Metazoa</taxon>
        <taxon>Chordata</taxon>
        <taxon>Craniata</taxon>
        <taxon>Vertebrata</taxon>
        <taxon>Cyclostomata</taxon>
        <taxon>Hyperoartia</taxon>
        <taxon>Petromyzontiformes</taxon>
        <taxon>Petromyzontidae</taxon>
        <taxon>Petromyzon</taxon>
    </lineage>
</organism>
<dbReference type="InterPro" id="IPR048805">
    <property type="entry name" value="ZPBP1/2_C"/>
</dbReference>
<dbReference type="GO" id="GO:0002199">
    <property type="term" value="C:zona pellucida receptor complex"/>
    <property type="evidence" value="ECO:0007669"/>
    <property type="project" value="TreeGrafter"/>
</dbReference>
<dbReference type="InterPro" id="IPR048806">
    <property type="entry name" value="ZPBP1/2_N"/>
</dbReference>
<sequence>NVHLPKVNVYVRVHGRSPLIHCLREEQQEHHYEELHVTWGGPNGPLVPGENTKEKHEGTWLILHGMLPNMSGPYQCVLSYKEKENHTLMRVSLSFIVYAYREVETAHTFLVNYYASSCTGYNNNLVLDQLVVVLNGLLRRLYCQVVRPMLECRSIVYRDVGRQCLLEISFVGSHTRHHSHTLDVLGVLPAIRFRLASNIVESFFKKQERIVRFLETLPSIYLIGGSLYKFKDAHCMPGYGKDKIIHPDCSSCCVVCSPQMYSSNTDVRCVECKNATQYGANEC</sequence>
<reference evidence="8" key="1">
    <citation type="submission" date="2025-08" db="UniProtKB">
        <authorList>
            <consortium name="Ensembl"/>
        </authorList>
    </citation>
    <scope>IDENTIFICATION</scope>
</reference>